<feature type="region of interest" description="Disordered" evidence="1">
    <location>
        <begin position="1020"/>
        <end position="1049"/>
    </location>
</feature>
<feature type="region of interest" description="Disordered" evidence="1">
    <location>
        <begin position="464"/>
        <end position="568"/>
    </location>
</feature>
<feature type="region of interest" description="Disordered" evidence="1">
    <location>
        <begin position="395"/>
        <end position="422"/>
    </location>
</feature>
<dbReference type="EMBL" id="BQXS01011970">
    <property type="protein sequence ID" value="GKT18654.1"/>
    <property type="molecule type" value="Genomic_DNA"/>
</dbReference>
<feature type="compositionally biased region" description="Polar residues" evidence="1">
    <location>
        <begin position="762"/>
        <end position="777"/>
    </location>
</feature>
<feature type="compositionally biased region" description="Low complexity" evidence="1">
    <location>
        <begin position="1031"/>
        <end position="1046"/>
    </location>
</feature>
<comment type="caution">
    <text evidence="2">The sequence shown here is derived from an EMBL/GenBank/DDBJ whole genome shotgun (WGS) entry which is preliminary data.</text>
</comment>
<feature type="compositionally biased region" description="Basic and acidic residues" evidence="1">
    <location>
        <begin position="542"/>
        <end position="557"/>
    </location>
</feature>
<dbReference type="Proteomes" id="UP001057375">
    <property type="component" value="Unassembled WGS sequence"/>
</dbReference>
<feature type="compositionally biased region" description="Polar residues" evidence="1">
    <location>
        <begin position="516"/>
        <end position="540"/>
    </location>
</feature>
<accession>A0ABQ5JVB8</accession>
<protein>
    <submittedName>
        <fullName evidence="2">Uncharacterized protein</fullName>
    </submittedName>
</protein>
<evidence type="ECO:0000313" key="2">
    <source>
        <dbReference type="EMBL" id="GKT18654.1"/>
    </source>
</evidence>
<name>A0ABQ5JVB8_9EUKA</name>
<feature type="region of interest" description="Disordered" evidence="1">
    <location>
        <begin position="75"/>
        <end position="98"/>
    </location>
</feature>
<proteinExistence type="predicted"/>
<feature type="region of interest" description="Disordered" evidence="1">
    <location>
        <begin position="183"/>
        <end position="249"/>
    </location>
</feature>
<feature type="compositionally biased region" description="Basic and acidic residues" evidence="1">
    <location>
        <begin position="395"/>
        <end position="412"/>
    </location>
</feature>
<feature type="compositionally biased region" description="Polar residues" evidence="1">
    <location>
        <begin position="705"/>
        <end position="724"/>
    </location>
</feature>
<feature type="region of interest" description="Disordered" evidence="1">
    <location>
        <begin position="330"/>
        <end position="366"/>
    </location>
</feature>
<gene>
    <name evidence="2" type="ORF">ADUPG1_011348</name>
</gene>
<reference evidence="2" key="1">
    <citation type="submission" date="2022-03" db="EMBL/GenBank/DDBJ databases">
        <title>Draft genome sequence of Aduncisulcus paluster, a free-living microaerophilic Fornicata.</title>
        <authorList>
            <person name="Yuyama I."/>
            <person name="Kume K."/>
            <person name="Tamura T."/>
            <person name="Inagaki Y."/>
            <person name="Hashimoto T."/>
        </authorList>
    </citation>
    <scope>NUCLEOTIDE SEQUENCE</scope>
    <source>
        <strain evidence="2">NY0171</strain>
    </source>
</reference>
<feature type="compositionally biased region" description="Low complexity" evidence="1">
    <location>
        <begin position="493"/>
        <end position="515"/>
    </location>
</feature>
<feature type="compositionally biased region" description="Low complexity" evidence="1">
    <location>
        <begin position="638"/>
        <end position="660"/>
    </location>
</feature>
<feature type="compositionally biased region" description="Low complexity" evidence="1">
    <location>
        <begin position="206"/>
        <end position="232"/>
    </location>
</feature>
<sequence>MLTRNSDIDNEPVLHSFSHLLPQGVGTDNSEDEYGSAGSGSLMLTCPCSLISPTLSIDNEPVLHSFSHLLPQGVGTDNSEDEYGSAGSGRSDKKGSAKSRTRVLQFQYTYSTTGKSDADMSLFTDFSNSEYHRVLEECKRSGGVVFGSSVHPSIAEEEIDRIFRSFDDLVHKWDKIKEERAELDTTDRAPAALRRPEEGTRKQSVRGSSFGRSESLSGRGRSGQLQRRLSGSVSEDHAAGGNEDLFTEPTLSVSESDVGCMSFSHTDINRTTDEPSSVAYGQAEECARIHNEAIRLLNITPALPPTLSAMAGEGKGGKESSNFRYSFSHVHDPRKTIPGGSLVANGKRPHTSTISRPSAFTGGRLSPAAQSSFFPSQLTARERSLGSYMLQSVAHEHEEKRMQRKQIEEDRKMRSKSRGAMSSRIDVTQFGESSGKYGGRSSSARTIAAARHFGNASLISKSPFVNEQRRSEKNSFSSYSFGRKPVEGRTTRSKSSFAGSSMGSSAARGRPSSARTVSRGSAYSRSMTPTASSLARTSSDLAWEKRMQRKQIEEDRKMRSKSRGAMSSRIDVTQFGESSGKYGGRSSSARTIAAARPFGNASLISKSPFVNEQRRSEKNSFSSYSFGRKPVEGRTTRSKSSFAGSSMGSSAARGRPSSARTVSRGSAYSRSMTPTASSLARTSSRSGVGMSSRDRTIGGRPMSAHVQSTTTGQRSSHSQATSASAMHANTVKYLMKQRHSYARHRTEQGLVHSAVINIASKQSATGNGKNQAISIPGSSSSSSSTELSRRGLQRHLHPSGWKNTLRSSKDTSTAQKPRARTPRLRAEQVISRSDRCMNPKEQRRRSSQGATSVGTRASSMVQTTSTSVGGTRYGGSAMGHRSSTMRSPGNPYGRRSMTGSASSASSSSVHPSVGRGGVSGASSSTKPKIFSSYAKQPASRYLSHSPAHPETQSPLKNALRFMTNQMRMEEEEAKFGEKRRESVPSRYKTKSVRGEIVSIHSSKGPSDDLLKWQSKALSGRVTSRTVGGDNSGSSAYGSRTSSLSTSQAGTMSLQRADSIVASLDISERSRKNAERRLRMMDVSVDVMPTHTSLERIAALKKLV</sequence>
<feature type="region of interest" description="Disordered" evidence="1">
    <location>
        <begin position="762"/>
        <end position="927"/>
    </location>
</feature>
<evidence type="ECO:0000256" key="1">
    <source>
        <dbReference type="SAM" id="MobiDB-lite"/>
    </source>
</evidence>
<feature type="compositionally biased region" description="Polar residues" evidence="1">
    <location>
        <begin position="801"/>
        <end position="815"/>
    </location>
</feature>
<organism evidence="2 3">
    <name type="scientific">Aduncisulcus paluster</name>
    <dbReference type="NCBI Taxonomy" id="2918883"/>
    <lineage>
        <taxon>Eukaryota</taxon>
        <taxon>Metamonada</taxon>
        <taxon>Carpediemonas-like organisms</taxon>
        <taxon>Aduncisulcus</taxon>
    </lineage>
</organism>
<feature type="compositionally biased region" description="Basic and acidic residues" evidence="1">
    <location>
        <begin position="832"/>
        <end position="841"/>
    </location>
</feature>
<feature type="compositionally biased region" description="Low complexity" evidence="1">
    <location>
        <begin position="893"/>
        <end position="913"/>
    </location>
</feature>
<keyword evidence="3" id="KW-1185">Reference proteome</keyword>
<feature type="compositionally biased region" description="Low complexity" evidence="1">
    <location>
        <begin position="675"/>
        <end position="686"/>
    </location>
</feature>
<feature type="compositionally biased region" description="Polar residues" evidence="1">
    <location>
        <begin position="661"/>
        <end position="674"/>
    </location>
</feature>
<feature type="region of interest" description="Disordered" evidence="1">
    <location>
        <begin position="609"/>
        <end position="724"/>
    </location>
</feature>
<feature type="compositionally biased region" description="Polar residues" evidence="1">
    <location>
        <begin position="847"/>
        <end position="869"/>
    </location>
</feature>
<evidence type="ECO:0000313" key="3">
    <source>
        <dbReference type="Proteomes" id="UP001057375"/>
    </source>
</evidence>